<dbReference type="OrthoDB" id="6508832at2759"/>
<name>A0A5N6U0I1_ASPAV</name>
<gene>
    <name evidence="3" type="ORF">BDV25DRAFT_152069</name>
</gene>
<reference evidence="3 4" key="1">
    <citation type="submission" date="2019-04" db="EMBL/GenBank/DDBJ databases">
        <title>Friends and foes A comparative genomics study of 23 Aspergillus species from section Flavi.</title>
        <authorList>
            <consortium name="DOE Joint Genome Institute"/>
            <person name="Kjaerbolling I."/>
            <person name="Vesth T."/>
            <person name="Frisvad J.C."/>
            <person name="Nybo J.L."/>
            <person name="Theobald S."/>
            <person name="Kildgaard S."/>
            <person name="Isbrandt T."/>
            <person name="Kuo A."/>
            <person name="Sato A."/>
            <person name="Lyhne E.K."/>
            <person name="Kogle M.E."/>
            <person name="Wiebenga A."/>
            <person name="Kun R.S."/>
            <person name="Lubbers R.J."/>
            <person name="Makela M.R."/>
            <person name="Barry K."/>
            <person name="Chovatia M."/>
            <person name="Clum A."/>
            <person name="Daum C."/>
            <person name="Haridas S."/>
            <person name="He G."/>
            <person name="LaButti K."/>
            <person name="Lipzen A."/>
            <person name="Mondo S."/>
            <person name="Riley R."/>
            <person name="Salamov A."/>
            <person name="Simmons B.A."/>
            <person name="Magnuson J.K."/>
            <person name="Henrissat B."/>
            <person name="Mortensen U.H."/>
            <person name="Larsen T.O."/>
            <person name="Devries R.P."/>
            <person name="Grigoriev I.V."/>
            <person name="Machida M."/>
            <person name="Baker S.E."/>
            <person name="Andersen M.R."/>
        </authorList>
    </citation>
    <scope>NUCLEOTIDE SEQUENCE [LARGE SCALE GENOMIC DNA]</scope>
    <source>
        <strain evidence="3 4">IBT 18842</strain>
    </source>
</reference>
<dbReference type="CDD" id="cd20273">
    <property type="entry name" value="Complex1_LYR_unchar"/>
    <property type="match status" value="1"/>
</dbReference>
<evidence type="ECO:0000259" key="2">
    <source>
        <dbReference type="Pfam" id="PF05347"/>
    </source>
</evidence>
<keyword evidence="4" id="KW-1185">Reference proteome</keyword>
<feature type="compositionally biased region" description="Basic and acidic residues" evidence="1">
    <location>
        <begin position="122"/>
        <end position="144"/>
    </location>
</feature>
<organism evidence="3 4">
    <name type="scientific">Aspergillus avenaceus</name>
    <dbReference type="NCBI Taxonomy" id="36643"/>
    <lineage>
        <taxon>Eukaryota</taxon>
        <taxon>Fungi</taxon>
        <taxon>Dikarya</taxon>
        <taxon>Ascomycota</taxon>
        <taxon>Pezizomycotina</taxon>
        <taxon>Eurotiomycetes</taxon>
        <taxon>Eurotiomycetidae</taxon>
        <taxon>Eurotiales</taxon>
        <taxon>Aspergillaceae</taxon>
        <taxon>Aspergillus</taxon>
        <taxon>Aspergillus subgen. Circumdati</taxon>
    </lineage>
</organism>
<dbReference type="Proteomes" id="UP000325780">
    <property type="component" value="Unassembled WGS sequence"/>
</dbReference>
<protein>
    <recommendedName>
        <fullName evidence="2">Complex 1 LYR protein domain-containing protein</fullName>
    </recommendedName>
</protein>
<feature type="domain" description="Complex 1 LYR protein" evidence="2">
    <location>
        <begin position="16"/>
        <end position="72"/>
    </location>
</feature>
<sequence>MHKTVVPRLSGVHRFACLALYRALLRQCAKLPNTAPELDACKPLIQQKFHKYKRLQSPSQTLNALKAGYEAYDLLHSASAGNQHDVNRIISLISETRELKQRESEMQRALTKYKQLKQKPPSPREQRREASRRAQEQTALRHPDATPILSRPRPVVSGKRRVPVLVNARGVPFLRIKKPQPKNLSGVIRTKLEKRWSRIKRRERLHEDLHFSKDEDDWDSLTLGLEKDTFEQPIRDAISVVNNQIHETDEANRRLAEAMWNVVLAERKLAAEEQAKEKGEQTT</sequence>
<evidence type="ECO:0000256" key="1">
    <source>
        <dbReference type="SAM" id="MobiDB-lite"/>
    </source>
</evidence>
<dbReference type="EMBL" id="ML742063">
    <property type="protein sequence ID" value="KAE8151859.1"/>
    <property type="molecule type" value="Genomic_DNA"/>
</dbReference>
<feature type="region of interest" description="Disordered" evidence="1">
    <location>
        <begin position="111"/>
        <end position="153"/>
    </location>
</feature>
<dbReference type="InterPro" id="IPR046896">
    <property type="entry name" value="Cup1-like_N"/>
</dbReference>
<proteinExistence type="predicted"/>
<dbReference type="AlphaFoldDB" id="A0A5N6U0I1"/>
<evidence type="ECO:0000313" key="4">
    <source>
        <dbReference type="Proteomes" id="UP000325780"/>
    </source>
</evidence>
<dbReference type="InterPro" id="IPR008011">
    <property type="entry name" value="Complex1_LYR_dom"/>
</dbReference>
<dbReference type="Pfam" id="PF05347">
    <property type="entry name" value="Complex1_LYR"/>
    <property type="match status" value="1"/>
</dbReference>
<evidence type="ECO:0000313" key="3">
    <source>
        <dbReference type="EMBL" id="KAE8151859.1"/>
    </source>
</evidence>
<accession>A0A5N6U0I1</accession>